<dbReference type="EMBL" id="VHSH01000010">
    <property type="protein sequence ID" value="TQV74451.1"/>
    <property type="molecule type" value="Genomic_DNA"/>
</dbReference>
<dbReference type="OrthoDB" id="583118at2"/>
<keyword evidence="2" id="KW-1185">Reference proteome</keyword>
<dbReference type="Pfam" id="PF01042">
    <property type="entry name" value="Ribonuc_L-PSP"/>
    <property type="match status" value="1"/>
</dbReference>
<dbReference type="PANTHER" id="PTHR43857:SF1">
    <property type="entry name" value="YJGH FAMILY PROTEIN"/>
    <property type="match status" value="1"/>
</dbReference>
<name>A0A545TB76_9PROT</name>
<dbReference type="RefSeq" id="WP_142899082.1">
    <property type="nucleotide sequence ID" value="NZ_ML660061.1"/>
</dbReference>
<dbReference type="InterPro" id="IPR006175">
    <property type="entry name" value="YjgF/YER057c/UK114"/>
</dbReference>
<evidence type="ECO:0000313" key="2">
    <source>
        <dbReference type="Proteomes" id="UP000315252"/>
    </source>
</evidence>
<gene>
    <name evidence="1" type="ORF">FKG95_24550</name>
</gene>
<organism evidence="1 2">
    <name type="scientific">Denitrobaculum tricleocarpae</name>
    <dbReference type="NCBI Taxonomy" id="2591009"/>
    <lineage>
        <taxon>Bacteria</taxon>
        <taxon>Pseudomonadati</taxon>
        <taxon>Pseudomonadota</taxon>
        <taxon>Alphaproteobacteria</taxon>
        <taxon>Rhodospirillales</taxon>
        <taxon>Rhodospirillaceae</taxon>
        <taxon>Denitrobaculum</taxon>
    </lineage>
</organism>
<proteinExistence type="predicted"/>
<comment type="caution">
    <text evidence="1">The sequence shown here is derived from an EMBL/GenBank/DDBJ whole genome shotgun (WGS) entry which is preliminary data.</text>
</comment>
<protein>
    <submittedName>
        <fullName evidence="1">RidA family protein</fullName>
    </submittedName>
</protein>
<dbReference type="Proteomes" id="UP000315252">
    <property type="component" value="Unassembled WGS sequence"/>
</dbReference>
<sequence length="124" mass="13199">MTVQRINLPELGLPAGPYSHAVIQGQTLYTSGFTAYGTTAQAKPVKEQAQAIFRQFEIIAASQNTTLANLIKVTVFLTDPSDIPELREALVALYGPNVPASSMVIVGSLFAPDLAVEIEAILAL</sequence>
<dbReference type="InterPro" id="IPR035959">
    <property type="entry name" value="RutC-like_sf"/>
</dbReference>
<dbReference type="AlphaFoldDB" id="A0A545TB76"/>
<reference evidence="1 2" key="1">
    <citation type="submission" date="2019-06" db="EMBL/GenBank/DDBJ databases">
        <title>Whole genome sequence for Rhodospirillaceae sp. R148.</title>
        <authorList>
            <person name="Wang G."/>
        </authorList>
    </citation>
    <scope>NUCLEOTIDE SEQUENCE [LARGE SCALE GENOMIC DNA]</scope>
    <source>
        <strain evidence="1 2">R148</strain>
    </source>
</reference>
<dbReference type="Gene3D" id="3.30.1330.40">
    <property type="entry name" value="RutC-like"/>
    <property type="match status" value="1"/>
</dbReference>
<dbReference type="SUPFAM" id="SSF55298">
    <property type="entry name" value="YjgF-like"/>
    <property type="match status" value="1"/>
</dbReference>
<dbReference type="CDD" id="cd00448">
    <property type="entry name" value="YjgF_YER057c_UK114_family"/>
    <property type="match status" value="1"/>
</dbReference>
<dbReference type="PANTHER" id="PTHR43857">
    <property type="entry name" value="BLR7761 PROTEIN"/>
    <property type="match status" value="1"/>
</dbReference>
<accession>A0A545TB76</accession>
<evidence type="ECO:0000313" key="1">
    <source>
        <dbReference type="EMBL" id="TQV74451.1"/>
    </source>
</evidence>